<evidence type="ECO:0000256" key="9">
    <source>
        <dbReference type="ARBA" id="ARBA00023251"/>
    </source>
</evidence>
<protein>
    <recommendedName>
        <fullName evidence="3">Multidrug export protein MepA</fullName>
    </recommendedName>
</protein>
<reference evidence="11 12" key="1">
    <citation type="journal article" date="2010" name="Stand. Genomic Sci.">
        <title>Complete genome sequence of Spirochaeta smaragdinae type strain (SEBR 4228).</title>
        <authorList>
            <person name="Mavromatis K."/>
            <person name="Yasawong M."/>
            <person name="Chertkov O."/>
            <person name="Lapidus A."/>
            <person name="Lucas S."/>
            <person name="Nolan M."/>
            <person name="Del Rio T.G."/>
            <person name="Tice H."/>
            <person name="Cheng J.F."/>
            <person name="Pitluck S."/>
            <person name="Liolios K."/>
            <person name="Ivanova N."/>
            <person name="Tapia R."/>
            <person name="Han C."/>
            <person name="Bruce D."/>
            <person name="Goodwin L."/>
            <person name="Pati A."/>
            <person name="Chen A."/>
            <person name="Palaniappan K."/>
            <person name="Land M."/>
            <person name="Hauser L."/>
            <person name="Chang Y.J."/>
            <person name="Jeffries C.D."/>
            <person name="Detter J.C."/>
            <person name="Rohde M."/>
            <person name="Brambilla E."/>
            <person name="Spring S."/>
            <person name="Goker M."/>
            <person name="Sikorski J."/>
            <person name="Woyke T."/>
            <person name="Bristow J."/>
            <person name="Eisen J.A."/>
            <person name="Markowitz V."/>
            <person name="Hugenholtz P."/>
            <person name="Klenk H.P."/>
            <person name="Kyrpides N.C."/>
        </authorList>
    </citation>
    <scope>NUCLEOTIDE SEQUENCE [LARGE SCALE GENOMIC DNA]</scope>
    <source>
        <strain evidence="12">DSM 11293 / JCM 15392 / SEBR 4228</strain>
    </source>
</reference>
<keyword evidence="9" id="KW-0046">Antibiotic resistance</keyword>
<feature type="transmembrane region" description="Helical" evidence="10">
    <location>
        <begin position="137"/>
        <end position="158"/>
    </location>
</feature>
<dbReference type="InterPro" id="IPR051327">
    <property type="entry name" value="MATE_MepA_subfamily"/>
</dbReference>
<evidence type="ECO:0000256" key="5">
    <source>
        <dbReference type="ARBA" id="ARBA00022475"/>
    </source>
</evidence>
<evidence type="ECO:0000256" key="7">
    <source>
        <dbReference type="ARBA" id="ARBA00022989"/>
    </source>
</evidence>
<name>E1R776_SEDSS</name>
<keyword evidence="6 10" id="KW-0812">Transmembrane</keyword>
<proteinExistence type="inferred from homology"/>
<dbReference type="HOGENOM" id="CLU_012893_0_0_12"/>
<dbReference type="AlphaFoldDB" id="E1R776"/>
<feature type="transmembrane region" description="Helical" evidence="10">
    <location>
        <begin position="16"/>
        <end position="37"/>
    </location>
</feature>
<evidence type="ECO:0000313" key="12">
    <source>
        <dbReference type="Proteomes" id="UP000002318"/>
    </source>
</evidence>
<dbReference type="GO" id="GO:0046677">
    <property type="term" value="P:response to antibiotic"/>
    <property type="evidence" value="ECO:0007669"/>
    <property type="project" value="UniProtKB-KW"/>
</dbReference>
<dbReference type="OrthoDB" id="9811110at2"/>
<dbReference type="STRING" id="573413.Spirs_3493"/>
<feature type="transmembrane region" description="Helical" evidence="10">
    <location>
        <begin position="93"/>
        <end position="117"/>
    </location>
</feature>
<evidence type="ECO:0000256" key="6">
    <source>
        <dbReference type="ARBA" id="ARBA00022692"/>
    </source>
</evidence>
<dbReference type="InterPro" id="IPR002528">
    <property type="entry name" value="MATE_fam"/>
</dbReference>
<dbReference type="Proteomes" id="UP000002318">
    <property type="component" value="Chromosome"/>
</dbReference>
<dbReference type="InterPro" id="IPR048279">
    <property type="entry name" value="MdtK-like"/>
</dbReference>
<keyword evidence="12" id="KW-1185">Reference proteome</keyword>
<dbReference type="CDD" id="cd13143">
    <property type="entry name" value="MATE_MepA_like"/>
    <property type="match status" value="1"/>
</dbReference>
<evidence type="ECO:0000313" key="11">
    <source>
        <dbReference type="EMBL" id="ADK82581.1"/>
    </source>
</evidence>
<feature type="transmembrane region" description="Helical" evidence="10">
    <location>
        <begin position="170"/>
        <end position="190"/>
    </location>
</feature>
<dbReference type="eggNOG" id="COG0534">
    <property type="taxonomic scope" value="Bacteria"/>
</dbReference>
<evidence type="ECO:0000256" key="8">
    <source>
        <dbReference type="ARBA" id="ARBA00023136"/>
    </source>
</evidence>
<feature type="transmembrane region" description="Helical" evidence="10">
    <location>
        <begin position="389"/>
        <end position="411"/>
    </location>
</feature>
<keyword evidence="4" id="KW-0813">Transport</keyword>
<feature type="transmembrane region" description="Helical" evidence="10">
    <location>
        <begin position="273"/>
        <end position="296"/>
    </location>
</feature>
<feature type="transmembrane region" description="Helical" evidence="10">
    <location>
        <begin position="361"/>
        <end position="382"/>
    </location>
</feature>
<feature type="transmembrane region" description="Helical" evidence="10">
    <location>
        <begin position="49"/>
        <end position="72"/>
    </location>
</feature>
<keyword evidence="8 10" id="KW-0472">Membrane</keyword>
<dbReference type="PIRSF" id="PIRSF006603">
    <property type="entry name" value="DinF"/>
    <property type="match status" value="1"/>
</dbReference>
<comment type="subcellular location">
    <subcellularLocation>
        <location evidence="1">Cell membrane</location>
        <topology evidence="1">Multi-pass membrane protein</topology>
    </subcellularLocation>
</comment>
<dbReference type="PANTHER" id="PTHR43823:SF3">
    <property type="entry name" value="MULTIDRUG EXPORT PROTEIN MEPA"/>
    <property type="match status" value="1"/>
</dbReference>
<dbReference type="InterPro" id="IPR045070">
    <property type="entry name" value="MATE_MepA-like"/>
</dbReference>
<gene>
    <name evidence="11" type="ordered locus">Spirs_3493</name>
</gene>
<evidence type="ECO:0000256" key="10">
    <source>
        <dbReference type="SAM" id="Phobius"/>
    </source>
</evidence>
<evidence type="ECO:0000256" key="4">
    <source>
        <dbReference type="ARBA" id="ARBA00022448"/>
    </source>
</evidence>
<dbReference type="GO" id="GO:0005886">
    <property type="term" value="C:plasma membrane"/>
    <property type="evidence" value="ECO:0007669"/>
    <property type="project" value="UniProtKB-SubCell"/>
</dbReference>
<dbReference type="GO" id="GO:0042910">
    <property type="term" value="F:xenobiotic transmembrane transporter activity"/>
    <property type="evidence" value="ECO:0007669"/>
    <property type="project" value="InterPro"/>
</dbReference>
<feature type="transmembrane region" description="Helical" evidence="10">
    <location>
        <begin position="316"/>
        <end position="341"/>
    </location>
</feature>
<dbReference type="EMBL" id="CP002116">
    <property type="protein sequence ID" value="ADK82581.1"/>
    <property type="molecule type" value="Genomic_DNA"/>
</dbReference>
<evidence type="ECO:0000256" key="1">
    <source>
        <dbReference type="ARBA" id="ARBA00004651"/>
    </source>
</evidence>
<sequence length="450" mass="49075">MNDKREMLLNQSMGKLFVSLALPGMAGMIVIGLYNLVDSIFVGQFVGPAAVSAVAMGYAVILVNQAILSLFATGASSLFSRAMGAGDQKTMDALLGNVFWPVALCSLVLTAITFSFAPGILFALGAREEILSLGIDYLRLLSLGFVFGAVGPALNFLIRAEGQMKTAMKIMALGTITNIILDPIFIKVLGMGMEGAALATIIGQSLFLLGDFAHFRSKQSSINLSRKSFRINWPLMPEIIRVGFSGMIMSLAVAIQLSILLSLSSSYSINSNIVMSTAFRIMSFFYIPIFGISYGLQPVLGANYGAGRFDRVREAFWYFGKVASAIAVGIWLFFQLFAPFILSWFITDGEIVAEGSRQFRLFLSSFLFYGLIAVFIMLFMALGKAGKGALLTLGRQLFFFIPLALLLPYMFGEIGLWLSYPLGDLCVVLFGMILVRSELKLLKRPHYAGQ</sequence>
<comment type="similarity">
    <text evidence="2">Belongs to the multi antimicrobial extrusion (MATE) (TC 2.A.66.1) family. MepA subfamily.</text>
</comment>
<evidence type="ECO:0000256" key="2">
    <source>
        <dbReference type="ARBA" id="ARBA00008417"/>
    </source>
</evidence>
<accession>E1R776</accession>
<feature type="transmembrane region" description="Helical" evidence="10">
    <location>
        <begin position="196"/>
        <end position="217"/>
    </location>
</feature>
<keyword evidence="7 10" id="KW-1133">Transmembrane helix</keyword>
<organism evidence="11 12">
    <name type="scientific">Sediminispirochaeta smaragdinae (strain DSM 11293 / JCM 15392 / SEBR 4228)</name>
    <name type="common">Spirochaeta smaragdinae</name>
    <dbReference type="NCBI Taxonomy" id="573413"/>
    <lineage>
        <taxon>Bacteria</taxon>
        <taxon>Pseudomonadati</taxon>
        <taxon>Spirochaetota</taxon>
        <taxon>Spirochaetia</taxon>
        <taxon>Spirochaetales</taxon>
        <taxon>Spirochaetaceae</taxon>
        <taxon>Sediminispirochaeta</taxon>
    </lineage>
</organism>
<feature type="transmembrane region" description="Helical" evidence="10">
    <location>
        <begin position="238"/>
        <end position="261"/>
    </location>
</feature>
<dbReference type="Pfam" id="PF01554">
    <property type="entry name" value="MatE"/>
    <property type="match status" value="2"/>
</dbReference>
<keyword evidence="5" id="KW-1003">Cell membrane</keyword>
<dbReference type="NCBIfam" id="TIGR00797">
    <property type="entry name" value="matE"/>
    <property type="match status" value="1"/>
</dbReference>
<evidence type="ECO:0000256" key="3">
    <source>
        <dbReference type="ARBA" id="ARBA00022106"/>
    </source>
</evidence>
<dbReference type="GO" id="GO:0015297">
    <property type="term" value="F:antiporter activity"/>
    <property type="evidence" value="ECO:0007669"/>
    <property type="project" value="InterPro"/>
</dbReference>
<dbReference type="KEGG" id="ssm:Spirs_3493"/>
<feature type="transmembrane region" description="Helical" evidence="10">
    <location>
        <begin position="417"/>
        <end position="435"/>
    </location>
</feature>
<dbReference type="RefSeq" id="WP_013256040.1">
    <property type="nucleotide sequence ID" value="NC_014364.1"/>
</dbReference>
<dbReference type="PANTHER" id="PTHR43823">
    <property type="entry name" value="SPORULATION PROTEIN YKVU"/>
    <property type="match status" value="1"/>
</dbReference>